<proteinExistence type="predicted"/>
<keyword evidence="1" id="KW-0472">Membrane</keyword>
<dbReference type="AlphaFoldDB" id="A0A0V0ILL7"/>
<accession>A0A0V0ILL7</accession>
<feature type="transmembrane region" description="Helical" evidence="1">
    <location>
        <begin position="7"/>
        <end position="27"/>
    </location>
</feature>
<keyword evidence="1" id="KW-1133">Transmembrane helix</keyword>
<evidence type="ECO:0000313" key="2">
    <source>
        <dbReference type="EMBL" id="JAP33396.1"/>
    </source>
</evidence>
<reference evidence="2" key="1">
    <citation type="submission" date="2015-12" db="EMBL/GenBank/DDBJ databases">
        <title>Gene expression during late stages of embryo sac development: a critical building block for successful pollen-pistil interactions.</title>
        <authorList>
            <person name="Liu Y."/>
            <person name="Joly V."/>
            <person name="Sabar M."/>
            <person name="Matton D.P."/>
        </authorList>
    </citation>
    <scope>NUCLEOTIDE SEQUENCE</scope>
</reference>
<name>A0A0V0ILL7_SOLCH</name>
<dbReference type="EMBL" id="GEDG01005050">
    <property type="protein sequence ID" value="JAP33396.1"/>
    <property type="molecule type" value="Transcribed_RNA"/>
</dbReference>
<keyword evidence="1" id="KW-0812">Transmembrane</keyword>
<organism evidence="2">
    <name type="scientific">Solanum chacoense</name>
    <name type="common">Chaco potato</name>
    <dbReference type="NCBI Taxonomy" id="4108"/>
    <lineage>
        <taxon>Eukaryota</taxon>
        <taxon>Viridiplantae</taxon>
        <taxon>Streptophyta</taxon>
        <taxon>Embryophyta</taxon>
        <taxon>Tracheophyta</taxon>
        <taxon>Spermatophyta</taxon>
        <taxon>Magnoliopsida</taxon>
        <taxon>eudicotyledons</taxon>
        <taxon>Gunneridae</taxon>
        <taxon>Pentapetalae</taxon>
        <taxon>asterids</taxon>
        <taxon>lamiids</taxon>
        <taxon>Solanales</taxon>
        <taxon>Solanaceae</taxon>
        <taxon>Solanoideae</taxon>
        <taxon>Solaneae</taxon>
        <taxon>Solanum</taxon>
    </lineage>
</organism>
<sequence>MLTGFAISLVGAVCARVAVVCCLYWRLLSDLSPELLPRASVLPERQVAGFVLIAAAGAAASGGGLLVVLASCWFSPGCSLLLLLSPFLPAA</sequence>
<protein>
    <submittedName>
        <fullName evidence="2">Putative ovule protein</fullName>
    </submittedName>
</protein>
<evidence type="ECO:0000256" key="1">
    <source>
        <dbReference type="SAM" id="Phobius"/>
    </source>
</evidence>
<feature type="transmembrane region" description="Helical" evidence="1">
    <location>
        <begin position="47"/>
        <end position="74"/>
    </location>
</feature>